<dbReference type="SUPFAM" id="SSF81606">
    <property type="entry name" value="PP2C-like"/>
    <property type="match status" value="1"/>
</dbReference>
<name>A0A518HDF4_9BACT</name>
<dbReference type="InterPro" id="IPR001932">
    <property type="entry name" value="PPM-type_phosphatase-like_dom"/>
</dbReference>
<dbReference type="RefSeq" id="WP_145277705.1">
    <property type="nucleotide sequence ID" value="NZ_CP036426.1"/>
</dbReference>
<dbReference type="OrthoDB" id="9811749at2"/>
<evidence type="ECO:0000313" key="4">
    <source>
        <dbReference type="Proteomes" id="UP000317835"/>
    </source>
</evidence>
<dbReference type="EC" id="3.1.3.3" evidence="3"/>
<sequence length="283" mass="30055">MRAAVAAPEPQTMRCLEIRGGTEAVEQSLDLPGLQAFIYSRPHGGDARGGDVHYVSVCGGGATVRAVVADVSGHGDSVAEFSGVLRALVRKHIARHDQTSLVEALNREFGARAELSRFATAVVATFLPGSHRLTVSNAAHPRPLYYKADPGEWMILAPETAAAAGANLPLGVLDDAPYEQFAVTMAPGDVVVLYTDALTEAADPSGLMLGESGLLEMARHLDPSEARRLGPGLLEAARLFRDGRPAEDDETLVVLRHDGTGTRFPGPLQFPLVMAKMFGLVRV</sequence>
<dbReference type="PANTHER" id="PTHR43156:SF2">
    <property type="entry name" value="STAGE II SPORULATION PROTEIN E"/>
    <property type="match status" value="1"/>
</dbReference>
<dbReference type="AlphaFoldDB" id="A0A518HDF4"/>
<dbReference type="InterPro" id="IPR052016">
    <property type="entry name" value="Bact_Sigma-Reg"/>
</dbReference>
<dbReference type="Pfam" id="PF07228">
    <property type="entry name" value="SpoIIE"/>
    <property type="match status" value="1"/>
</dbReference>
<dbReference type="Proteomes" id="UP000317835">
    <property type="component" value="Chromosome"/>
</dbReference>
<protein>
    <submittedName>
        <fullName evidence="3">Phosphoserine phosphatase RsbU</fullName>
        <ecNumber evidence="3">3.1.3.3</ecNumber>
    </submittedName>
</protein>
<dbReference type="InterPro" id="IPR036457">
    <property type="entry name" value="PPM-type-like_dom_sf"/>
</dbReference>
<feature type="domain" description="PPM-type phosphatase" evidence="2">
    <location>
        <begin position="33"/>
        <end position="257"/>
    </location>
</feature>
<keyword evidence="4" id="KW-1185">Reference proteome</keyword>
<dbReference type="Gene3D" id="3.60.40.10">
    <property type="entry name" value="PPM-type phosphatase domain"/>
    <property type="match status" value="1"/>
</dbReference>
<evidence type="ECO:0000256" key="1">
    <source>
        <dbReference type="ARBA" id="ARBA00022801"/>
    </source>
</evidence>
<keyword evidence="1 3" id="KW-0378">Hydrolase</keyword>
<reference evidence="3 4" key="1">
    <citation type="submission" date="2019-02" db="EMBL/GenBank/DDBJ databases">
        <title>Deep-cultivation of Planctomycetes and their phenomic and genomic characterization uncovers novel biology.</title>
        <authorList>
            <person name="Wiegand S."/>
            <person name="Jogler M."/>
            <person name="Boedeker C."/>
            <person name="Pinto D."/>
            <person name="Vollmers J."/>
            <person name="Rivas-Marin E."/>
            <person name="Kohn T."/>
            <person name="Peeters S.H."/>
            <person name="Heuer A."/>
            <person name="Rast P."/>
            <person name="Oberbeckmann S."/>
            <person name="Bunk B."/>
            <person name="Jeske O."/>
            <person name="Meyerdierks A."/>
            <person name="Storesund J.E."/>
            <person name="Kallscheuer N."/>
            <person name="Luecker S."/>
            <person name="Lage O.M."/>
            <person name="Pohl T."/>
            <person name="Merkel B.J."/>
            <person name="Hornburger P."/>
            <person name="Mueller R.-W."/>
            <person name="Bruemmer F."/>
            <person name="Labrenz M."/>
            <person name="Spormann A.M."/>
            <person name="Op den Camp H."/>
            <person name="Overmann J."/>
            <person name="Amann R."/>
            <person name="Jetten M.S.M."/>
            <person name="Mascher T."/>
            <person name="Medema M.H."/>
            <person name="Devos D.P."/>
            <person name="Kaster A.-K."/>
            <person name="Ovreas L."/>
            <person name="Rohde M."/>
            <person name="Galperin M.Y."/>
            <person name="Jogler C."/>
        </authorList>
    </citation>
    <scope>NUCLEOTIDE SEQUENCE [LARGE SCALE GENOMIC DNA]</scope>
    <source>
        <strain evidence="3 4">ElP</strain>
    </source>
</reference>
<gene>
    <name evidence="3" type="primary">rsbU_5</name>
    <name evidence="3" type="ORF">ElP_68290</name>
</gene>
<proteinExistence type="predicted"/>
<dbReference type="SMART" id="SM00331">
    <property type="entry name" value="PP2C_SIG"/>
    <property type="match status" value="1"/>
</dbReference>
<evidence type="ECO:0000259" key="2">
    <source>
        <dbReference type="SMART" id="SM00331"/>
    </source>
</evidence>
<accession>A0A518HDF4</accession>
<dbReference type="PANTHER" id="PTHR43156">
    <property type="entry name" value="STAGE II SPORULATION PROTEIN E-RELATED"/>
    <property type="match status" value="1"/>
</dbReference>
<dbReference type="EMBL" id="CP036426">
    <property type="protein sequence ID" value="QDV38870.1"/>
    <property type="molecule type" value="Genomic_DNA"/>
</dbReference>
<dbReference type="GO" id="GO:0016791">
    <property type="term" value="F:phosphatase activity"/>
    <property type="evidence" value="ECO:0007669"/>
    <property type="project" value="TreeGrafter"/>
</dbReference>
<evidence type="ECO:0000313" key="3">
    <source>
        <dbReference type="EMBL" id="QDV38870.1"/>
    </source>
</evidence>
<dbReference type="KEGG" id="tpla:ElP_68290"/>
<organism evidence="3 4">
    <name type="scientific">Tautonia plasticadhaerens</name>
    <dbReference type="NCBI Taxonomy" id="2527974"/>
    <lineage>
        <taxon>Bacteria</taxon>
        <taxon>Pseudomonadati</taxon>
        <taxon>Planctomycetota</taxon>
        <taxon>Planctomycetia</taxon>
        <taxon>Isosphaerales</taxon>
        <taxon>Isosphaeraceae</taxon>
        <taxon>Tautonia</taxon>
    </lineage>
</organism>